<dbReference type="InterPro" id="IPR036582">
    <property type="entry name" value="Mao_N_sf"/>
</dbReference>
<dbReference type="Pfam" id="PF07833">
    <property type="entry name" value="Cu_amine_oxidN1"/>
    <property type="match status" value="1"/>
</dbReference>
<dbReference type="InterPro" id="IPR012854">
    <property type="entry name" value="Cu_amine_oxidase-like_N"/>
</dbReference>
<keyword evidence="3" id="KW-1185">Reference proteome</keyword>
<dbReference type="SUPFAM" id="SSF50969">
    <property type="entry name" value="YVTN repeat-like/Quinoprotein amine dehydrogenase"/>
    <property type="match status" value="1"/>
</dbReference>
<name>A0ABQ1ZNR7_9BACL</name>
<reference evidence="3" key="1">
    <citation type="journal article" date="2019" name="Int. J. Syst. Evol. Microbiol.">
        <title>The Global Catalogue of Microorganisms (GCM) 10K type strain sequencing project: providing services to taxonomists for standard genome sequencing and annotation.</title>
        <authorList>
            <consortium name="The Broad Institute Genomics Platform"/>
            <consortium name="The Broad Institute Genome Sequencing Center for Infectious Disease"/>
            <person name="Wu L."/>
            <person name="Ma J."/>
        </authorList>
    </citation>
    <scope>NUCLEOTIDE SEQUENCE [LARGE SCALE GENOMIC DNA]</scope>
    <source>
        <strain evidence="3">CCM 8702</strain>
    </source>
</reference>
<evidence type="ECO:0000313" key="2">
    <source>
        <dbReference type="EMBL" id="GGH72486.1"/>
    </source>
</evidence>
<dbReference type="SUPFAM" id="SSF55383">
    <property type="entry name" value="Copper amine oxidase, domain N"/>
    <property type="match status" value="1"/>
</dbReference>
<proteinExistence type="predicted"/>
<sequence>MKGTIFAKTALAAGILLGAAVPTPQLWGTSAYAQSSADSSILSGLDHRNYILDDGSLRAEGRTIGSVQEPSPFVGISRDSHTGDHYAWTENGLVYQWSDLGITGAPKLIKGLPAVAQVSEDVMLAQSGDVIGYASAGMPGGIRISAHSSGFALLTANGEVWRYRSDYSANKVKKLADLPGATDIQSTSSSVMVLGSDGTVTKLDAETDSEPETFTTGAVSIAWVKEESSNDLYVAKSDGSLWKYEYGNAKSGTAVASVKGAVSVNAAEKGLFVRLSDGTSGLYANGKWTEVAPARLQSAALTLSRTSAAKGDVVKVTVEEKFTDGSKSKRTPAASELSVSDAKIVSVQKDGSLKANGLGSAAVTFNSKGISAKTTLIVKQGGALTGAGLVGGSTYLPVRPVFAALGGTVTNSGSNWTIQYGDTKIQLQKGSAKATVNGKSVTLKGKVQTLDGQTVFPASFLSAAIPGASVKWDSKLQQAVVSLGSASLEVESKQTALLKKKQQLGSLAQYLGKTYWINNYSGAGVRFSKLTIADIKIAESDYGRSYTLVFKNAAGSQFASAEYYAAGIPELLGDPDEFFPFDPRVRYGGSELVWNQIRSEIVAAGMNKQHVLLSWGEPSSVSTENSKRGVIEAWVYMRGGVTWQAVAFVNGVVVGIY</sequence>
<dbReference type="Gene3D" id="2.60.40.1080">
    <property type="match status" value="1"/>
</dbReference>
<dbReference type="EMBL" id="BMDD01000001">
    <property type="protein sequence ID" value="GGH72486.1"/>
    <property type="molecule type" value="Genomic_DNA"/>
</dbReference>
<dbReference type="Proteomes" id="UP000605427">
    <property type="component" value="Unassembled WGS sequence"/>
</dbReference>
<evidence type="ECO:0000313" key="3">
    <source>
        <dbReference type="Proteomes" id="UP000605427"/>
    </source>
</evidence>
<dbReference type="RefSeq" id="WP_172240084.1">
    <property type="nucleotide sequence ID" value="NZ_BMDD01000001.1"/>
</dbReference>
<comment type="caution">
    <text evidence="2">The sequence shown here is derived from an EMBL/GenBank/DDBJ whole genome shotgun (WGS) entry which is preliminary data.</text>
</comment>
<organism evidence="2 3">
    <name type="scientific">Saccharibacillus endophyticus</name>
    <dbReference type="NCBI Taxonomy" id="2060666"/>
    <lineage>
        <taxon>Bacteria</taxon>
        <taxon>Bacillati</taxon>
        <taxon>Bacillota</taxon>
        <taxon>Bacilli</taxon>
        <taxon>Bacillales</taxon>
        <taxon>Paenibacillaceae</taxon>
        <taxon>Saccharibacillus</taxon>
    </lineage>
</organism>
<accession>A0ABQ1ZNR7</accession>
<dbReference type="InterPro" id="IPR011044">
    <property type="entry name" value="Quino_amine_DH_bsu"/>
</dbReference>
<evidence type="ECO:0000259" key="1">
    <source>
        <dbReference type="Pfam" id="PF07833"/>
    </source>
</evidence>
<feature type="domain" description="Copper amine oxidase-like N-terminal" evidence="1">
    <location>
        <begin position="391"/>
        <end position="478"/>
    </location>
</feature>
<dbReference type="Gene3D" id="3.30.457.10">
    <property type="entry name" value="Copper amine oxidase-like, N-terminal domain"/>
    <property type="match status" value="1"/>
</dbReference>
<gene>
    <name evidence="2" type="ORF">GCM10007362_10660</name>
</gene>
<protein>
    <recommendedName>
        <fullName evidence="1">Copper amine oxidase-like N-terminal domain-containing protein</fullName>
    </recommendedName>
</protein>